<proteinExistence type="predicted"/>
<reference evidence="2 3" key="1">
    <citation type="journal article" date="2019" name="Nat. Ecol. Evol.">
        <title>Megaphylogeny resolves global patterns of mushroom evolution.</title>
        <authorList>
            <person name="Varga T."/>
            <person name="Krizsan K."/>
            <person name="Foldi C."/>
            <person name="Dima B."/>
            <person name="Sanchez-Garcia M."/>
            <person name="Sanchez-Ramirez S."/>
            <person name="Szollosi G.J."/>
            <person name="Szarkandi J.G."/>
            <person name="Papp V."/>
            <person name="Albert L."/>
            <person name="Andreopoulos W."/>
            <person name="Angelini C."/>
            <person name="Antonin V."/>
            <person name="Barry K.W."/>
            <person name="Bougher N.L."/>
            <person name="Buchanan P."/>
            <person name="Buyck B."/>
            <person name="Bense V."/>
            <person name="Catcheside P."/>
            <person name="Chovatia M."/>
            <person name="Cooper J."/>
            <person name="Damon W."/>
            <person name="Desjardin D."/>
            <person name="Finy P."/>
            <person name="Geml J."/>
            <person name="Haridas S."/>
            <person name="Hughes K."/>
            <person name="Justo A."/>
            <person name="Karasinski D."/>
            <person name="Kautmanova I."/>
            <person name="Kiss B."/>
            <person name="Kocsube S."/>
            <person name="Kotiranta H."/>
            <person name="LaButti K.M."/>
            <person name="Lechner B.E."/>
            <person name="Liimatainen K."/>
            <person name="Lipzen A."/>
            <person name="Lukacs Z."/>
            <person name="Mihaltcheva S."/>
            <person name="Morgado L.N."/>
            <person name="Niskanen T."/>
            <person name="Noordeloos M.E."/>
            <person name="Ohm R.A."/>
            <person name="Ortiz-Santana B."/>
            <person name="Ovrebo C."/>
            <person name="Racz N."/>
            <person name="Riley R."/>
            <person name="Savchenko A."/>
            <person name="Shiryaev A."/>
            <person name="Soop K."/>
            <person name="Spirin V."/>
            <person name="Szebenyi C."/>
            <person name="Tomsovsky M."/>
            <person name="Tulloss R.E."/>
            <person name="Uehling J."/>
            <person name="Grigoriev I.V."/>
            <person name="Vagvolgyi C."/>
            <person name="Papp T."/>
            <person name="Martin F.M."/>
            <person name="Miettinen O."/>
            <person name="Hibbett D.S."/>
            <person name="Nagy L.G."/>
        </authorList>
    </citation>
    <scope>NUCLEOTIDE SEQUENCE [LARGE SCALE GENOMIC DNA]</scope>
    <source>
        <strain evidence="2 3">CBS 121175</strain>
    </source>
</reference>
<gene>
    <name evidence="2" type="ORF">FA15DRAFT_665025</name>
</gene>
<sequence length="87" mass="9034">MAVKLLKGKPPNDQELQPTLALGGTVSPKPRVAAVLDGAKAAVSELEHFPCQNADVSFPTPVPSSVFSPPRVPAPSKALNPRSTPLV</sequence>
<evidence type="ECO:0000256" key="1">
    <source>
        <dbReference type="SAM" id="MobiDB-lite"/>
    </source>
</evidence>
<feature type="region of interest" description="Disordered" evidence="1">
    <location>
        <begin position="1"/>
        <end position="23"/>
    </location>
</feature>
<dbReference type="Proteomes" id="UP000307440">
    <property type="component" value="Unassembled WGS sequence"/>
</dbReference>
<evidence type="ECO:0000313" key="2">
    <source>
        <dbReference type="EMBL" id="TFK28588.1"/>
    </source>
</evidence>
<evidence type="ECO:0000313" key="3">
    <source>
        <dbReference type="Proteomes" id="UP000307440"/>
    </source>
</evidence>
<dbReference type="AlphaFoldDB" id="A0A5C3L770"/>
<organism evidence="2 3">
    <name type="scientific">Coprinopsis marcescibilis</name>
    <name type="common">Agaric fungus</name>
    <name type="synonym">Psathyrella marcescibilis</name>
    <dbReference type="NCBI Taxonomy" id="230819"/>
    <lineage>
        <taxon>Eukaryota</taxon>
        <taxon>Fungi</taxon>
        <taxon>Dikarya</taxon>
        <taxon>Basidiomycota</taxon>
        <taxon>Agaricomycotina</taxon>
        <taxon>Agaricomycetes</taxon>
        <taxon>Agaricomycetidae</taxon>
        <taxon>Agaricales</taxon>
        <taxon>Agaricineae</taxon>
        <taxon>Psathyrellaceae</taxon>
        <taxon>Coprinopsis</taxon>
    </lineage>
</organism>
<keyword evidence="3" id="KW-1185">Reference proteome</keyword>
<accession>A0A5C3L770</accession>
<dbReference type="EMBL" id="ML210154">
    <property type="protein sequence ID" value="TFK28588.1"/>
    <property type="molecule type" value="Genomic_DNA"/>
</dbReference>
<feature type="region of interest" description="Disordered" evidence="1">
    <location>
        <begin position="63"/>
        <end position="87"/>
    </location>
</feature>
<name>A0A5C3L770_COPMA</name>
<protein>
    <submittedName>
        <fullName evidence="2">Uncharacterized protein</fullName>
    </submittedName>
</protein>